<evidence type="ECO:0000256" key="4">
    <source>
        <dbReference type="SAM" id="MobiDB-lite"/>
    </source>
</evidence>
<dbReference type="PROSITE" id="PS51050">
    <property type="entry name" value="ZF_CW"/>
    <property type="match status" value="1"/>
</dbReference>
<keyword evidence="2" id="KW-0863">Zinc-finger</keyword>
<evidence type="ECO:0000259" key="5">
    <source>
        <dbReference type="PROSITE" id="PS51050"/>
    </source>
</evidence>
<feature type="region of interest" description="Disordered" evidence="4">
    <location>
        <begin position="1"/>
        <end position="25"/>
    </location>
</feature>
<name>I3T9G7_LOTJA</name>
<evidence type="ECO:0000256" key="2">
    <source>
        <dbReference type="ARBA" id="ARBA00022771"/>
    </source>
</evidence>
<proteinExistence type="evidence at transcript level"/>
<keyword evidence="3" id="KW-0862">Zinc</keyword>
<feature type="compositionally biased region" description="Acidic residues" evidence="4">
    <location>
        <begin position="59"/>
        <end position="69"/>
    </location>
</feature>
<dbReference type="FunFam" id="3.30.40.100:FF:000008">
    <property type="entry name" value="Methyl-CpG-binding domain-containing protein 2"/>
    <property type="match status" value="1"/>
</dbReference>
<dbReference type="Gene3D" id="3.30.40.100">
    <property type="match status" value="1"/>
</dbReference>
<dbReference type="GO" id="GO:0008270">
    <property type="term" value="F:zinc ion binding"/>
    <property type="evidence" value="ECO:0007669"/>
    <property type="project" value="UniProtKB-KW"/>
</dbReference>
<protein>
    <recommendedName>
        <fullName evidence="5">CW-type domain-containing protein</fullName>
    </recommendedName>
</protein>
<feature type="region of interest" description="Disordered" evidence="4">
    <location>
        <begin position="51"/>
        <end position="70"/>
    </location>
</feature>
<reference evidence="6" key="1">
    <citation type="submission" date="2012-05" db="EMBL/GenBank/DDBJ databases">
        <authorList>
            <person name="Krishnakumar V."/>
            <person name="Cheung F."/>
            <person name="Xiao Y."/>
            <person name="Chan A."/>
            <person name="Moskal W.A."/>
            <person name="Town C.D."/>
        </authorList>
    </citation>
    <scope>NUCLEOTIDE SEQUENCE</scope>
</reference>
<accession>I3T9G7</accession>
<dbReference type="AlphaFoldDB" id="I3T9G7"/>
<keyword evidence="1" id="KW-0479">Metal-binding</keyword>
<evidence type="ECO:0000256" key="1">
    <source>
        <dbReference type="ARBA" id="ARBA00022723"/>
    </source>
</evidence>
<dbReference type="EMBL" id="BT149365">
    <property type="protein sequence ID" value="AFK49159.1"/>
    <property type="molecule type" value="mRNA"/>
</dbReference>
<evidence type="ECO:0000256" key="3">
    <source>
        <dbReference type="ARBA" id="ARBA00022833"/>
    </source>
</evidence>
<dbReference type="InterPro" id="IPR011124">
    <property type="entry name" value="Znf_CW"/>
</dbReference>
<sequence length="219" mass="24752">MHPRKFFLTPKNQVKENEMHPRKFFLSPKNQVEDLTGSSCTSHQQSCLPDPIYVSSSSSDDENDLPNDDDVSKQLVLYDPASNENNKIELAPGPLPLQCEPPPLLDLLPRSKPSRSVPKVLPSVGAFTAQCASCFKWRLIPTKEKYEEIREHILEQPFVCQRALEWRPDVSCDDPEDISQMETGFGLLISQALHSLQMDGSDCYGSEVKEVPNLQMYTM</sequence>
<dbReference type="Pfam" id="PF07496">
    <property type="entry name" value="zf-CW"/>
    <property type="match status" value="1"/>
</dbReference>
<evidence type="ECO:0000313" key="6">
    <source>
        <dbReference type="EMBL" id="AFK49159.1"/>
    </source>
</evidence>
<feature type="domain" description="CW-type" evidence="5">
    <location>
        <begin position="121"/>
        <end position="180"/>
    </location>
</feature>
<organism evidence="6">
    <name type="scientific">Lotus japonicus</name>
    <name type="common">Lotus corniculatus var. japonicus</name>
    <dbReference type="NCBI Taxonomy" id="34305"/>
    <lineage>
        <taxon>Eukaryota</taxon>
        <taxon>Viridiplantae</taxon>
        <taxon>Streptophyta</taxon>
        <taxon>Embryophyta</taxon>
        <taxon>Tracheophyta</taxon>
        <taxon>Spermatophyta</taxon>
        <taxon>Magnoliopsida</taxon>
        <taxon>eudicotyledons</taxon>
        <taxon>Gunneridae</taxon>
        <taxon>Pentapetalae</taxon>
        <taxon>rosids</taxon>
        <taxon>fabids</taxon>
        <taxon>Fabales</taxon>
        <taxon>Fabaceae</taxon>
        <taxon>Papilionoideae</taxon>
        <taxon>50 kb inversion clade</taxon>
        <taxon>NPAAA clade</taxon>
        <taxon>Hologalegina</taxon>
        <taxon>robinioid clade</taxon>
        <taxon>Loteae</taxon>
        <taxon>Lotus</taxon>
    </lineage>
</organism>